<reference evidence="2 3" key="1">
    <citation type="submission" date="2024-10" db="EMBL/GenBank/DDBJ databases">
        <title>Updated reference genomes for cyclostephanoid diatoms.</title>
        <authorList>
            <person name="Roberts W.R."/>
            <person name="Alverson A.J."/>
        </authorList>
    </citation>
    <scope>NUCLEOTIDE SEQUENCE [LARGE SCALE GENOMIC DNA]</scope>
    <source>
        <strain evidence="2 3">AJA276-08</strain>
    </source>
</reference>
<feature type="region of interest" description="Disordered" evidence="1">
    <location>
        <begin position="260"/>
        <end position="282"/>
    </location>
</feature>
<gene>
    <name evidence="2" type="ORF">ACHAW5_000513</name>
</gene>
<keyword evidence="3" id="KW-1185">Reference proteome</keyword>
<accession>A0ABD3P4Y2</accession>
<name>A0ABD3P4Y2_9STRA</name>
<evidence type="ECO:0000313" key="2">
    <source>
        <dbReference type="EMBL" id="KAL3782797.1"/>
    </source>
</evidence>
<comment type="caution">
    <text evidence="2">The sequence shown here is derived from an EMBL/GenBank/DDBJ whole genome shotgun (WGS) entry which is preliminary data.</text>
</comment>
<dbReference type="Proteomes" id="UP001530315">
    <property type="component" value="Unassembled WGS sequence"/>
</dbReference>
<sequence>MHRPSRRSMIEALLEREARQQPSAQAAGAGSAGDGDATTIAFPSPSRVNAVWRQKVIRWYFAVVAALRRQHAAAAAAVVVVAGPSAEGSSCVNPFDRAMVHVSASLLDNYLASLPTEKALRYKRDCAAYQLLATTCLLLGMRLARHDLFEDRAEEGGGGGGGGIQRGQPGLRRAKTHMTNMNEVPKTKTIATAVSKEPSVAIPTAATILRISAAPKSISERHVLAMVRELTGSRAFPRSRVVLALDYVRALSSSATRVASASYSADGGGHDDDDEDEDLPVSLGPDDAEEARRLADLALVGDAYLPPCRPGVLACAVVSLALSRSAFRTSSSTADVVRRCVRRSVFGPSGAEDPDLVRAARGIESNLRLLRATMTTTTTTVAPAAHLIPLEDD</sequence>
<protein>
    <recommendedName>
        <fullName evidence="4">Cyclin N-terminal domain-containing protein</fullName>
    </recommendedName>
</protein>
<proteinExistence type="predicted"/>
<organism evidence="2 3">
    <name type="scientific">Stephanodiscus triporus</name>
    <dbReference type="NCBI Taxonomy" id="2934178"/>
    <lineage>
        <taxon>Eukaryota</taxon>
        <taxon>Sar</taxon>
        <taxon>Stramenopiles</taxon>
        <taxon>Ochrophyta</taxon>
        <taxon>Bacillariophyta</taxon>
        <taxon>Coscinodiscophyceae</taxon>
        <taxon>Thalassiosirophycidae</taxon>
        <taxon>Stephanodiscales</taxon>
        <taxon>Stephanodiscaceae</taxon>
        <taxon>Stephanodiscus</taxon>
    </lineage>
</organism>
<evidence type="ECO:0008006" key="4">
    <source>
        <dbReference type="Google" id="ProtNLM"/>
    </source>
</evidence>
<dbReference type="AlphaFoldDB" id="A0ABD3P4Y2"/>
<dbReference type="EMBL" id="JALLAZ020001000">
    <property type="protein sequence ID" value="KAL3782797.1"/>
    <property type="molecule type" value="Genomic_DNA"/>
</dbReference>
<evidence type="ECO:0000313" key="3">
    <source>
        <dbReference type="Proteomes" id="UP001530315"/>
    </source>
</evidence>
<evidence type="ECO:0000256" key="1">
    <source>
        <dbReference type="SAM" id="MobiDB-lite"/>
    </source>
</evidence>